<dbReference type="Gramene" id="MELO3C028096.2.1">
    <property type="protein sequence ID" value="MELO3C028096.2.1"/>
    <property type="gene ID" value="MELO3C028096.2"/>
</dbReference>
<name>A0A9I9E3C2_CUCME</name>
<evidence type="ECO:0000313" key="2">
    <source>
        <dbReference type="EnsemblPlants" id="MELO3C028096.2.1"/>
    </source>
</evidence>
<accession>A0A9I9E3C2</accession>
<sequence length="60" mass="6945">MIYKSEDKENQGQDTRFRDRSEFKDAKGTKPRMKDVFFQASSRSRKPKPSMGTAILLSNC</sequence>
<feature type="compositionally biased region" description="Basic and acidic residues" evidence="1">
    <location>
        <begin position="1"/>
        <end position="35"/>
    </location>
</feature>
<proteinExistence type="predicted"/>
<reference evidence="2" key="1">
    <citation type="submission" date="2023-03" db="UniProtKB">
        <authorList>
            <consortium name="EnsemblPlants"/>
        </authorList>
    </citation>
    <scope>IDENTIFICATION</scope>
</reference>
<dbReference type="EnsemblPlants" id="MELO3C028096.2.1">
    <property type="protein sequence ID" value="MELO3C028096.2.1"/>
    <property type="gene ID" value="MELO3C028096.2"/>
</dbReference>
<evidence type="ECO:0000256" key="1">
    <source>
        <dbReference type="SAM" id="MobiDB-lite"/>
    </source>
</evidence>
<dbReference type="AlphaFoldDB" id="A0A9I9E3C2"/>
<protein>
    <submittedName>
        <fullName evidence="2">Uncharacterized protein</fullName>
    </submittedName>
</protein>
<organism evidence="2">
    <name type="scientific">Cucumis melo</name>
    <name type="common">Muskmelon</name>
    <dbReference type="NCBI Taxonomy" id="3656"/>
    <lineage>
        <taxon>Eukaryota</taxon>
        <taxon>Viridiplantae</taxon>
        <taxon>Streptophyta</taxon>
        <taxon>Embryophyta</taxon>
        <taxon>Tracheophyta</taxon>
        <taxon>Spermatophyta</taxon>
        <taxon>Magnoliopsida</taxon>
        <taxon>eudicotyledons</taxon>
        <taxon>Gunneridae</taxon>
        <taxon>Pentapetalae</taxon>
        <taxon>rosids</taxon>
        <taxon>fabids</taxon>
        <taxon>Cucurbitales</taxon>
        <taxon>Cucurbitaceae</taxon>
        <taxon>Benincaseae</taxon>
        <taxon>Cucumis</taxon>
    </lineage>
</organism>
<feature type="region of interest" description="Disordered" evidence="1">
    <location>
        <begin position="1"/>
        <end position="60"/>
    </location>
</feature>